<reference evidence="1 2" key="1">
    <citation type="submission" date="2015-01" db="EMBL/GenBank/DDBJ databases">
        <title>Genome of allotetraploid Gossypium barbadense reveals genomic plasticity and fiber elongation in cotton evolution.</title>
        <authorList>
            <person name="Chen X."/>
            <person name="Liu X."/>
            <person name="Zhao B."/>
            <person name="Zheng H."/>
            <person name="Hu Y."/>
            <person name="Lu G."/>
            <person name="Yang C."/>
            <person name="Chen J."/>
            <person name="Shan C."/>
            <person name="Zhang L."/>
            <person name="Zhou Y."/>
            <person name="Wang L."/>
            <person name="Guo W."/>
            <person name="Bai Y."/>
            <person name="Ruan J."/>
            <person name="Shangguan X."/>
            <person name="Mao Y."/>
            <person name="Jiang J."/>
            <person name="Zhu Y."/>
            <person name="Lei J."/>
            <person name="Kang H."/>
            <person name="Chen S."/>
            <person name="He X."/>
            <person name="Wang R."/>
            <person name="Wang Y."/>
            <person name="Chen J."/>
            <person name="Wang L."/>
            <person name="Yu S."/>
            <person name="Wang B."/>
            <person name="Wei J."/>
            <person name="Song S."/>
            <person name="Lu X."/>
            <person name="Gao Z."/>
            <person name="Gu W."/>
            <person name="Deng X."/>
            <person name="Ma D."/>
            <person name="Wang S."/>
            <person name="Liang W."/>
            <person name="Fang L."/>
            <person name="Cai C."/>
            <person name="Zhu X."/>
            <person name="Zhou B."/>
            <person name="Zhang Y."/>
            <person name="Chen Z."/>
            <person name="Xu S."/>
            <person name="Zhu R."/>
            <person name="Wang S."/>
            <person name="Zhang T."/>
            <person name="Zhao G."/>
        </authorList>
    </citation>
    <scope>NUCLEOTIDE SEQUENCE [LARGE SCALE GENOMIC DNA]</scope>
    <source>
        <strain evidence="2">cv. Xinhai21</strain>
        <tissue evidence="1">Leaf</tissue>
    </source>
</reference>
<evidence type="ECO:0000313" key="2">
    <source>
        <dbReference type="Proteomes" id="UP000239757"/>
    </source>
</evidence>
<name>A0A2P5Y244_GOSBA</name>
<dbReference type="EMBL" id="KZ663834">
    <property type="protein sequence ID" value="PPS09655.1"/>
    <property type="molecule type" value="Genomic_DNA"/>
</dbReference>
<evidence type="ECO:0000313" key="1">
    <source>
        <dbReference type="EMBL" id="PPS09655.1"/>
    </source>
</evidence>
<dbReference type="Proteomes" id="UP000239757">
    <property type="component" value="Unassembled WGS sequence"/>
</dbReference>
<proteinExistence type="predicted"/>
<gene>
    <name evidence="1" type="ORF">GOBAR_AA10980</name>
</gene>
<organism evidence="1 2">
    <name type="scientific">Gossypium barbadense</name>
    <name type="common">Sea Island cotton</name>
    <name type="synonym">Hibiscus barbadensis</name>
    <dbReference type="NCBI Taxonomy" id="3634"/>
    <lineage>
        <taxon>Eukaryota</taxon>
        <taxon>Viridiplantae</taxon>
        <taxon>Streptophyta</taxon>
        <taxon>Embryophyta</taxon>
        <taxon>Tracheophyta</taxon>
        <taxon>Spermatophyta</taxon>
        <taxon>Magnoliopsida</taxon>
        <taxon>eudicotyledons</taxon>
        <taxon>Gunneridae</taxon>
        <taxon>Pentapetalae</taxon>
        <taxon>rosids</taxon>
        <taxon>malvids</taxon>
        <taxon>Malvales</taxon>
        <taxon>Malvaceae</taxon>
        <taxon>Malvoideae</taxon>
        <taxon>Gossypium</taxon>
    </lineage>
</organism>
<accession>A0A2P5Y244</accession>
<sequence length="81" mass="8844">MVAVHESNVIGRVGLNVNSKIGEPVNVGDVGQDNLELESLAHMLEVNFDKMKGLEFLEYPYITLGYTTLDNTYSGQLAIGT</sequence>
<protein>
    <submittedName>
        <fullName evidence="1">Uncharacterized protein</fullName>
    </submittedName>
</protein>
<dbReference type="AlphaFoldDB" id="A0A2P5Y244"/>